<comment type="similarity">
    <text evidence="2">Belongs to the G-protein coupled receptor 1 family.</text>
</comment>
<feature type="domain" description="G-protein coupled receptors family 1 profile" evidence="11">
    <location>
        <begin position="1"/>
        <end position="208"/>
    </location>
</feature>
<comment type="subcellular location">
    <subcellularLocation>
        <location evidence="1">Membrane</location>
        <topology evidence="1">Multi-pass membrane protein</topology>
    </subcellularLocation>
</comment>
<name>A0A8J5MU22_HOMAM</name>
<reference evidence="12" key="1">
    <citation type="journal article" date="2021" name="Sci. Adv.">
        <title>The American lobster genome reveals insights on longevity, neural, and immune adaptations.</title>
        <authorList>
            <person name="Polinski J.M."/>
            <person name="Zimin A.V."/>
            <person name="Clark K.F."/>
            <person name="Kohn A.B."/>
            <person name="Sadowski N."/>
            <person name="Timp W."/>
            <person name="Ptitsyn A."/>
            <person name="Khanna P."/>
            <person name="Romanova D.Y."/>
            <person name="Williams P."/>
            <person name="Greenwood S.J."/>
            <person name="Moroz L.L."/>
            <person name="Walt D.R."/>
            <person name="Bodnar A.G."/>
        </authorList>
    </citation>
    <scope>NUCLEOTIDE SEQUENCE</scope>
    <source>
        <strain evidence="12">GMGI-L3</strain>
    </source>
</reference>
<keyword evidence="5" id="KW-0297">G-protein coupled receptor</keyword>
<dbReference type="Gene3D" id="1.20.1070.10">
    <property type="entry name" value="Rhodopsin 7-helix transmembrane proteins"/>
    <property type="match status" value="1"/>
</dbReference>
<comment type="caution">
    <text evidence="12">The sequence shown here is derived from an EMBL/GenBank/DDBJ whole genome shotgun (WGS) entry which is preliminary data.</text>
</comment>
<sequence length="278" mass="31597">DIDTVMYTDPSRSVWVTAYYCKQLESLVFLTYQLLVLFVVPALLMIIFYTFVIRELWRSTKNIKALTNAARSGGASGSESYYLRVTGGESLGMGARNGRLGGGDSAYNSSASLYVPYSATRSRTPSPGGRHVAKKHREKGEDVKKARKQVIKMLIVVVVLFLLCWGPRIVMEICINLGLRQFNQVFYNFNIVFILLPFIHCCINPIIYCFMSKNFRRSMKKRLEDSSCGRSCACRCCCRRRRPPPRNLLNRVVTRSIYSSYSPEGTTRHTDLETVSTM</sequence>
<evidence type="ECO:0000256" key="5">
    <source>
        <dbReference type="ARBA" id="ARBA00023040"/>
    </source>
</evidence>
<evidence type="ECO:0000259" key="11">
    <source>
        <dbReference type="PROSITE" id="PS50262"/>
    </source>
</evidence>
<evidence type="ECO:0000256" key="10">
    <source>
        <dbReference type="SAM" id="Phobius"/>
    </source>
</evidence>
<dbReference type="InterPro" id="IPR000276">
    <property type="entry name" value="GPCR_Rhodpsn"/>
</dbReference>
<dbReference type="PANTHER" id="PTHR45695:SF9">
    <property type="entry name" value="LEUCOKININ RECEPTOR"/>
    <property type="match status" value="1"/>
</dbReference>
<keyword evidence="3 10" id="KW-0812">Transmembrane</keyword>
<proteinExistence type="inferred from homology"/>
<evidence type="ECO:0000256" key="7">
    <source>
        <dbReference type="ARBA" id="ARBA00023170"/>
    </source>
</evidence>
<dbReference type="SUPFAM" id="SSF81321">
    <property type="entry name" value="Family A G protein-coupled receptor-like"/>
    <property type="match status" value="1"/>
</dbReference>
<evidence type="ECO:0000256" key="6">
    <source>
        <dbReference type="ARBA" id="ARBA00023136"/>
    </source>
</evidence>
<evidence type="ECO:0000256" key="3">
    <source>
        <dbReference type="ARBA" id="ARBA00022692"/>
    </source>
</evidence>
<dbReference type="EMBL" id="JAHLQT010026502">
    <property type="protein sequence ID" value="KAG7163054.1"/>
    <property type="molecule type" value="Genomic_DNA"/>
</dbReference>
<feature type="non-terminal residue" evidence="12">
    <location>
        <position position="278"/>
    </location>
</feature>
<feature type="transmembrane region" description="Helical" evidence="10">
    <location>
        <begin position="185"/>
        <end position="211"/>
    </location>
</feature>
<dbReference type="GO" id="GO:0004930">
    <property type="term" value="F:G protein-coupled receptor activity"/>
    <property type="evidence" value="ECO:0007669"/>
    <property type="project" value="UniProtKB-KW"/>
</dbReference>
<keyword evidence="6 10" id="KW-0472">Membrane</keyword>
<feature type="region of interest" description="Disordered" evidence="9">
    <location>
        <begin position="119"/>
        <end position="139"/>
    </location>
</feature>
<dbReference type="GO" id="GO:0005886">
    <property type="term" value="C:plasma membrane"/>
    <property type="evidence" value="ECO:0007669"/>
    <property type="project" value="TreeGrafter"/>
</dbReference>
<dbReference type="Pfam" id="PF00001">
    <property type="entry name" value="7tm_1"/>
    <property type="match status" value="1"/>
</dbReference>
<feature type="transmembrane region" description="Helical" evidence="10">
    <location>
        <begin position="32"/>
        <end position="52"/>
    </location>
</feature>
<evidence type="ECO:0000313" key="12">
    <source>
        <dbReference type="EMBL" id="KAG7163054.1"/>
    </source>
</evidence>
<organism evidence="12 13">
    <name type="scientific">Homarus americanus</name>
    <name type="common">American lobster</name>
    <dbReference type="NCBI Taxonomy" id="6706"/>
    <lineage>
        <taxon>Eukaryota</taxon>
        <taxon>Metazoa</taxon>
        <taxon>Ecdysozoa</taxon>
        <taxon>Arthropoda</taxon>
        <taxon>Crustacea</taxon>
        <taxon>Multicrustacea</taxon>
        <taxon>Malacostraca</taxon>
        <taxon>Eumalacostraca</taxon>
        <taxon>Eucarida</taxon>
        <taxon>Decapoda</taxon>
        <taxon>Pleocyemata</taxon>
        <taxon>Astacidea</taxon>
        <taxon>Nephropoidea</taxon>
        <taxon>Nephropidae</taxon>
        <taxon>Homarus</taxon>
    </lineage>
</organism>
<keyword evidence="13" id="KW-1185">Reference proteome</keyword>
<dbReference type="Proteomes" id="UP000747542">
    <property type="component" value="Unassembled WGS sequence"/>
</dbReference>
<dbReference type="PROSITE" id="PS50262">
    <property type="entry name" value="G_PROTEIN_RECEP_F1_2"/>
    <property type="match status" value="1"/>
</dbReference>
<dbReference type="PRINTS" id="PR00237">
    <property type="entry name" value="GPCRRHODOPSN"/>
</dbReference>
<accession>A0A8J5MU22</accession>
<keyword evidence="7 12" id="KW-0675">Receptor</keyword>
<evidence type="ECO:0000256" key="1">
    <source>
        <dbReference type="ARBA" id="ARBA00004141"/>
    </source>
</evidence>
<evidence type="ECO:0000313" key="13">
    <source>
        <dbReference type="Proteomes" id="UP000747542"/>
    </source>
</evidence>
<evidence type="ECO:0000256" key="2">
    <source>
        <dbReference type="ARBA" id="ARBA00010663"/>
    </source>
</evidence>
<keyword evidence="8" id="KW-0807">Transducer</keyword>
<dbReference type="InterPro" id="IPR017452">
    <property type="entry name" value="GPCR_Rhodpsn_7TM"/>
</dbReference>
<evidence type="ECO:0000256" key="8">
    <source>
        <dbReference type="ARBA" id="ARBA00023224"/>
    </source>
</evidence>
<keyword evidence="4 10" id="KW-1133">Transmembrane helix</keyword>
<evidence type="ECO:0000256" key="4">
    <source>
        <dbReference type="ARBA" id="ARBA00022989"/>
    </source>
</evidence>
<dbReference type="AlphaFoldDB" id="A0A8J5MU22"/>
<gene>
    <name evidence="12" type="primary">cckar-L</name>
    <name evidence="12" type="ORF">Hamer_G002115</name>
</gene>
<evidence type="ECO:0000256" key="9">
    <source>
        <dbReference type="SAM" id="MobiDB-lite"/>
    </source>
</evidence>
<protein>
    <submittedName>
        <fullName evidence="12">Cholecystokinin receptor-like</fullName>
    </submittedName>
</protein>
<feature type="transmembrane region" description="Helical" evidence="10">
    <location>
        <begin position="154"/>
        <end position="179"/>
    </location>
</feature>
<dbReference type="PANTHER" id="PTHR45695">
    <property type="entry name" value="LEUCOKININ RECEPTOR-RELATED"/>
    <property type="match status" value="1"/>
</dbReference>